<accession>A0A175VKG2</accession>
<dbReference type="PROSITE" id="PS50928">
    <property type="entry name" value="ABC_TM1"/>
    <property type="match status" value="1"/>
</dbReference>
<comment type="caution">
    <text evidence="10">The sequence shown here is derived from an EMBL/GenBank/DDBJ whole genome shotgun (WGS) entry which is preliminary data.</text>
</comment>
<evidence type="ECO:0000256" key="3">
    <source>
        <dbReference type="ARBA" id="ARBA00022448"/>
    </source>
</evidence>
<proteinExistence type="inferred from homology"/>
<dbReference type="GO" id="GO:0005886">
    <property type="term" value="C:plasma membrane"/>
    <property type="evidence" value="ECO:0007669"/>
    <property type="project" value="UniProtKB-SubCell"/>
</dbReference>
<feature type="transmembrane region" description="Helical" evidence="8">
    <location>
        <begin position="35"/>
        <end position="61"/>
    </location>
</feature>
<feature type="transmembrane region" description="Helical" evidence="8">
    <location>
        <begin position="265"/>
        <end position="286"/>
    </location>
</feature>
<evidence type="ECO:0000313" key="11">
    <source>
        <dbReference type="Proteomes" id="UP000078435"/>
    </source>
</evidence>
<keyword evidence="6 8" id="KW-1133">Transmembrane helix</keyword>
<dbReference type="Pfam" id="PF00528">
    <property type="entry name" value="BPD_transp_1"/>
    <property type="match status" value="1"/>
</dbReference>
<dbReference type="AlphaFoldDB" id="A0A175VKG2"/>
<dbReference type="STRING" id="29489.VL01_15590"/>
<feature type="domain" description="ABC transmembrane type-1" evidence="9">
    <location>
        <begin position="96"/>
        <end position="313"/>
    </location>
</feature>
<sequence length="322" mass="34940">MSAPHSASLAMSHATDSVRIRPLRRLSTLLYGRSGLLLAILLGPPLLWLGIIYVGSLLMLLSNAFFGLDEFSGQIRHELGLQNFVALLRAENLDVILRTVGMSLLVTLACALLGFPVAYYMARYTSGKTRALFYVGIMLPLWSSYLVRVYAWKLILAKEGVVSWLADTLGLDWLLDAILSLPVIGGPSLSFSRIGTFIVFVYVWLPFMILPIQAAVERIPRSLLEASGDLGATPAQTFRTLILPLALPGVVAGSIFTFSLTLGDYIIPGIIGNSTMYIGQVVYMQQGTAGNLPFAAAFSLVPILIIAIYLTIAKRLGAFDAL</sequence>
<keyword evidence="5 8" id="KW-0812">Transmembrane</keyword>
<dbReference type="OrthoDB" id="9808619at2"/>
<evidence type="ECO:0000256" key="4">
    <source>
        <dbReference type="ARBA" id="ARBA00022475"/>
    </source>
</evidence>
<comment type="similarity">
    <text evidence="2">Belongs to the binding-protein-dependent transport system permease family. CysTW subfamily.</text>
</comment>
<organism evidence="10 11">
    <name type="scientific">Aeromonas enteropelogenes</name>
    <name type="common">Aeromonas trota</name>
    <dbReference type="NCBI Taxonomy" id="29489"/>
    <lineage>
        <taxon>Bacteria</taxon>
        <taxon>Pseudomonadati</taxon>
        <taxon>Pseudomonadota</taxon>
        <taxon>Gammaproteobacteria</taxon>
        <taxon>Aeromonadales</taxon>
        <taxon>Aeromonadaceae</taxon>
        <taxon>Aeromonas</taxon>
    </lineage>
</organism>
<name>A0A175VKG2_AEREN</name>
<dbReference type="EMBL" id="JMGO02000002">
    <property type="protein sequence ID" value="KXU81205.1"/>
    <property type="molecule type" value="Genomic_DNA"/>
</dbReference>
<dbReference type="Proteomes" id="UP000078435">
    <property type="component" value="Unassembled WGS sequence"/>
</dbReference>
<evidence type="ECO:0000256" key="2">
    <source>
        <dbReference type="ARBA" id="ARBA00007069"/>
    </source>
</evidence>
<evidence type="ECO:0000256" key="7">
    <source>
        <dbReference type="ARBA" id="ARBA00023136"/>
    </source>
</evidence>
<reference evidence="10 11" key="1">
    <citation type="submission" date="2016-02" db="EMBL/GenBank/DDBJ databases">
        <title>Draft genome sequence of Aeromonas trota strain 1999lcr isolated from cerebrospinal fluid (CSF).</title>
        <authorList>
            <person name="Dallagassa C.B."/>
            <person name="Prediger K.C."/>
            <person name="Weiss V.A."/>
            <person name="Assis F.E."/>
            <person name="Baura V."/>
            <person name="Cruz L.M."/>
            <person name="Souza E.M."/>
            <person name="Pedrosa F.O."/>
            <person name="Fadel-Picheth C.M."/>
        </authorList>
    </citation>
    <scope>NUCLEOTIDE SEQUENCE [LARGE SCALE GENOMIC DNA]</scope>
    <source>
        <strain evidence="10 11">1999lcr</strain>
    </source>
</reference>
<feature type="transmembrane region" description="Helical" evidence="8">
    <location>
        <begin position="292"/>
        <end position="312"/>
    </location>
</feature>
<dbReference type="PANTHER" id="PTHR42929">
    <property type="entry name" value="INNER MEMBRANE ABC TRANSPORTER PERMEASE PROTEIN YDCU-RELATED-RELATED"/>
    <property type="match status" value="1"/>
</dbReference>
<gene>
    <name evidence="10" type="ORF">LCR_05695</name>
</gene>
<feature type="transmembrane region" description="Helical" evidence="8">
    <location>
        <begin position="236"/>
        <end position="258"/>
    </location>
</feature>
<dbReference type="Gene3D" id="1.10.3720.10">
    <property type="entry name" value="MetI-like"/>
    <property type="match status" value="1"/>
</dbReference>
<evidence type="ECO:0000256" key="8">
    <source>
        <dbReference type="RuleBase" id="RU363032"/>
    </source>
</evidence>
<keyword evidence="3 8" id="KW-0813">Transport</keyword>
<protein>
    <submittedName>
        <fullName evidence="10">Spermidine/putrescine ABC transporter permease</fullName>
    </submittedName>
</protein>
<evidence type="ECO:0000313" key="10">
    <source>
        <dbReference type="EMBL" id="KXU81205.1"/>
    </source>
</evidence>
<keyword evidence="7 8" id="KW-0472">Membrane</keyword>
<keyword evidence="4" id="KW-1003">Cell membrane</keyword>
<comment type="subcellular location">
    <subcellularLocation>
        <location evidence="1 8">Cell membrane</location>
        <topology evidence="1 8">Multi-pass membrane protein</topology>
    </subcellularLocation>
</comment>
<dbReference type="InterPro" id="IPR000515">
    <property type="entry name" value="MetI-like"/>
</dbReference>
<evidence type="ECO:0000256" key="6">
    <source>
        <dbReference type="ARBA" id="ARBA00022989"/>
    </source>
</evidence>
<dbReference type="SUPFAM" id="SSF161098">
    <property type="entry name" value="MetI-like"/>
    <property type="match status" value="1"/>
</dbReference>
<feature type="transmembrane region" description="Helical" evidence="8">
    <location>
        <begin position="131"/>
        <end position="152"/>
    </location>
</feature>
<dbReference type="CDD" id="cd06261">
    <property type="entry name" value="TM_PBP2"/>
    <property type="match status" value="1"/>
</dbReference>
<dbReference type="GO" id="GO:0055085">
    <property type="term" value="P:transmembrane transport"/>
    <property type="evidence" value="ECO:0007669"/>
    <property type="project" value="InterPro"/>
</dbReference>
<evidence type="ECO:0000259" key="9">
    <source>
        <dbReference type="PROSITE" id="PS50928"/>
    </source>
</evidence>
<feature type="transmembrane region" description="Helical" evidence="8">
    <location>
        <begin position="95"/>
        <end position="119"/>
    </location>
</feature>
<evidence type="ECO:0000256" key="5">
    <source>
        <dbReference type="ARBA" id="ARBA00022692"/>
    </source>
</evidence>
<dbReference type="PANTHER" id="PTHR42929:SF1">
    <property type="entry name" value="INNER MEMBRANE ABC TRANSPORTER PERMEASE PROTEIN YDCU-RELATED"/>
    <property type="match status" value="1"/>
</dbReference>
<evidence type="ECO:0000256" key="1">
    <source>
        <dbReference type="ARBA" id="ARBA00004651"/>
    </source>
</evidence>
<dbReference type="InterPro" id="IPR035906">
    <property type="entry name" value="MetI-like_sf"/>
</dbReference>
<dbReference type="RefSeq" id="WP_061475367.1">
    <property type="nucleotide sequence ID" value="NZ_JMGO02000002.1"/>
</dbReference>
<feature type="transmembrane region" description="Helical" evidence="8">
    <location>
        <begin position="197"/>
        <end position="216"/>
    </location>
</feature>